<comment type="caution">
    <text evidence="2">The sequence shown here is derived from an EMBL/GenBank/DDBJ whole genome shotgun (WGS) entry which is preliminary data.</text>
</comment>
<name>A0A831XEI3_GEOME</name>
<dbReference type="AlphaFoldDB" id="A0A831XEI3"/>
<gene>
    <name evidence="2" type="ORF">ENQ87_07900</name>
</gene>
<accession>A0A831XEI3</accession>
<protein>
    <recommendedName>
        <fullName evidence="1">Magnetosome protein MamS/MamX domain-containing protein</fullName>
    </recommendedName>
</protein>
<dbReference type="Pfam" id="PF26390">
    <property type="entry name" value="MamS_MamX"/>
    <property type="match status" value="1"/>
</dbReference>
<evidence type="ECO:0000259" key="1">
    <source>
        <dbReference type="Pfam" id="PF26390"/>
    </source>
</evidence>
<proteinExistence type="predicted"/>
<reference evidence="2" key="1">
    <citation type="journal article" date="2020" name="mSystems">
        <title>Genome- and Community-Level Interaction Insights into Carbon Utilization and Element Cycling Functions of Hydrothermarchaeota in Hydrothermal Sediment.</title>
        <authorList>
            <person name="Zhou Z."/>
            <person name="Liu Y."/>
            <person name="Xu W."/>
            <person name="Pan J."/>
            <person name="Luo Z.H."/>
            <person name="Li M."/>
        </authorList>
    </citation>
    <scope>NUCLEOTIDE SEQUENCE [LARGE SCALE GENOMIC DNA]</scope>
    <source>
        <strain evidence="2">SpSt-349</strain>
    </source>
</reference>
<feature type="domain" description="Magnetosome protein MamS/MamX" evidence="1">
    <location>
        <begin position="45"/>
        <end position="116"/>
    </location>
</feature>
<evidence type="ECO:0000313" key="2">
    <source>
        <dbReference type="EMBL" id="HEN42282.1"/>
    </source>
</evidence>
<sequence>MVLMLLFFGQVTHADAGWGFGQGWGWRKGGLNLDMGYDMNTVVAVTGEVKALIIKDDRHTFVEVRTKDEPVFLVLGPQWYWERHGIALRPGDMVSAWGSKALDEDGSVHIIAQRVINRTTGSEVILRSQSGKPVWSAGGGRGRGK</sequence>
<dbReference type="InterPro" id="IPR058837">
    <property type="entry name" value="MamS_MamX_dom"/>
</dbReference>
<organism evidence="2">
    <name type="scientific">Geobacter metallireducens</name>
    <dbReference type="NCBI Taxonomy" id="28232"/>
    <lineage>
        <taxon>Bacteria</taxon>
        <taxon>Pseudomonadati</taxon>
        <taxon>Thermodesulfobacteriota</taxon>
        <taxon>Desulfuromonadia</taxon>
        <taxon>Geobacterales</taxon>
        <taxon>Geobacteraceae</taxon>
        <taxon>Geobacter</taxon>
    </lineage>
</organism>
<dbReference type="EMBL" id="DSOV01000037">
    <property type="protein sequence ID" value="HEN42282.1"/>
    <property type="molecule type" value="Genomic_DNA"/>
</dbReference>